<dbReference type="AlphaFoldDB" id="A0A7W6WS08"/>
<organism evidence="2 5">
    <name type="scientific">Aliirhizobium cellulosilyticum</name>
    <dbReference type="NCBI Taxonomy" id="393664"/>
    <lineage>
        <taxon>Bacteria</taxon>
        <taxon>Pseudomonadati</taxon>
        <taxon>Pseudomonadota</taxon>
        <taxon>Alphaproteobacteria</taxon>
        <taxon>Hyphomicrobiales</taxon>
        <taxon>Rhizobiaceae</taxon>
        <taxon>Aliirhizobium</taxon>
    </lineage>
</organism>
<evidence type="ECO:0000259" key="1">
    <source>
        <dbReference type="Pfam" id="PF10006"/>
    </source>
</evidence>
<dbReference type="Pfam" id="PF10006">
    <property type="entry name" value="DUF2249"/>
    <property type="match status" value="2"/>
</dbReference>
<dbReference type="Proteomes" id="UP000576087">
    <property type="component" value="Unassembled WGS sequence"/>
</dbReference>
<evidence type="ECO:0000313" key="7">
    <source>
        <dbReference type="Proteomes" id="UP000576087"/>
    </source>
</evidence>
<name>A0A7W6WS08_9HYPH</name>
<dbReference type="Proteomes" id="UP000524535">
    <property type="component" value="Unassembled WGS sequence"/>
</dbReference>
<dbReference type="EMBL" id="JACIHM010000007">
    <property type="protein sequence ID" value="MBB4448485.1"/>
    <property type="molecule type" value="Genomic_DNA"/>
</dbReference>
<evidence type="ECO:0000313" key="2">
    <source>
        <dbReference type="EMBL" id="MBB4350675.1"/>
    </source>
</evidence>
<dbReference type="Proteomes" id="UP000520770">
    <property type="component" value="Unassembled WGS sequence"/>
</dbReference>
<feature type="domain" description="DUF2249" evidence="1">
    <location>
        <begin position="102"/>
        <end position="167"/>
    </location>
</feature>
<sequence length="169" mass="18637">MSQVYKELDVRPILREGGEPFQDIMAAVQSLAPGEGLRLLSTFKPTPLLPLMSRQGFSSETLELDTGDWEIIFSPIAKQTAHVAVSSGAEDASDWPEPLWQLDLVGAQPPVPMEKVLSRLSLMESGEVLFVLFDREPAFLATELENRGHRWVGASDGSGNVYRMLIRVG</sequence>
<dbReference type="InterPro" id="IPR036868">
    <property type="entry name" value="TusA-like_sf"/>
</dbReference>
<gene>
    <name evidence="3" type="ORF">GGE31_004408</name>
    <name evidence="2" type="ORF">GGE33_004449</name>
    <name evidence="4" type="ORF">GGE35_004331</name>
</gene>
<dbReference type="InterPro" id="IPR018720">
    <property type="entry name" value="DUF2249"/>
</dbReference>
<dbReference type="RefSeq" id="WP_183827779.1">
    <property type="nucleotide sequence ID" value="NZ_JACIGW010000006.1"/>
</dbReference>
<accession>A0A7W6WS08</accession>
<evidence type="ECO:0000313" key="3">
    <source>
        <dbReference type="EMBL" id="MBB4413870.1"/>
    </source>
</evidence>
<reference evidence="5 6" key="1">
    <citation type="submission" date="2020-08" db="EMBL/GenBank/DDBJ databases">
        <title>Genomic Encyclopedia of Type Strains, Phase IV (KMG-V): Genome sequencing to study the core and pangenomes of soil and plant-associated prokaryotes.</title>
        <authorList>
            <person name="Whitman W."/>
        </authorList>
    </citation>
    <scope>NUCLEOTIDE SEQUENCE [LARGE SCALE GENOMIC DNA]</scope>
    <source>
        <strain evidence="3 6">SEMIA 444</strain>
        <strain evidence="2 5">SEMIA 448</strain>
        <strain evidence="4 7">SEMIA 452</strain>
    </source>
</reference>
<feature type="domain" description="DUF2249" evidence="1">
    <location>
        <begin position="7"/>
        <end position="73"/>
    </location>
</feature>
<protein>
    <submittedName>
        <fullName evidence="2">Uncharacterized protein (DUF2249 family)</fullName>
    </submittedName>
</protein>
<evidence type="ECO:0000313" key="5">
    <source>
        <dbReference type="Proteomes" id="UP000520770"/>
    </source>
</evidence>
<dbReference type="EMBL" id="JACIGY010000007">
    <property type="protein sequence ID" value="MBB4413870.1"/>
    <property type="molecule type" value="Genomic_DNA"/>
</dbReference>
<dbReference type="SUPFAM" id="SSF64307">
    <property type="entry name" value="SirA-like"/>
    <property type="match status" value="1"/>
</dbReference>
<evidence type="ECO:0000313" key="4">
    <source>
        <dbReference type="EMBL" id="MBB4448485.1"/>
    </source>
</evidence>
<dbReference type="CDD" id="cd00291">
    <property type="entry name" value="SirA_YedF_YeeD"/>
    <property type="match status" value="1"/>
</dbReference>
<dbReference type="EMBL" id="JACIGW010000006">
    <property type="protein sequence ID" value="MBB4350675.1"/>
    <property type="molecule type" value="Genomic_DNA"/>
</dbReference>
<proteinExistence type="predicted"/>
<evidence type="ECO:0000313" key="6">
    <source>
        <dbReference type="Proteomes" id="UP000524535"/>
    </source>
</evidence>
<keyword evidence="6" id="KW-1185">Reference proteome</keyword>
<comment type="caution">
    <text evidence="2">The sequence shown here is derived from an EMBL/GenBank/DDBJ whole genome shotgun (WGS) entry which is preliminary data.</text>
</comment>